<comment type="similarity">
    <text evidence="6">Belongs to the nitroreductase family. HadB/RutE subfamily.</text>
</comment>
<evidence type="ECO:0000313" key="8">
    <source>
        <dbReference type="EMBL" id="AVP99562.1"/>
    </source>
</evidence>
<dbReference type="InterPro" id="IPR000415">
    <property type="entry name" value="Nitroreductase-like"/>
</dbReference>
<evidence type="ECO:0000256" key="4">
    <source>
        <dbReference type="ARBA" id="ARBA00023002"/>
    </source>
</evidence>
<dbReference type="InterPro" id="IPR023936">
    <property type="entry name" value="RutE-like"/>
</dbReference>
<keyword evidence="9" id="KW-1185">Reference proteome</keyword>
<organism evidence="8 9">
    <name type="scientific">Ahniella affigens</name>
    <dbReference type="NCBI Taxonomy" id="2021234"/>
    <lineage>
        <taxon>Bacteria</taxon>
        <taxon>Pseudomonadati</taxon>
        <taxon>Pseudomonadota</taxon>
        <taxon>Gammaproteobacteria</taxon>
        <taxon>Lysobacterales</taxon>
        <taxon>Rhodanobacteraceae</taxon>
        <taxon>Ahniella</taxon>
    </lineage>
</organism>
<dbReference type="Proteomes" id="UP000241074">
    <property type="component" value="Chromosome"/>
</dbReference>
<dbReference type="InterPro" id="IPR029479">
    <property type="entry name" value="Nitroreductase"/>
</dbReference>
<keyword evidence="3 6" id="KW-0521">NADP</keyword>
<comment type="cofactor">
    <cofactor evidence="6">
        <name>FMN</name>
        <dbReference type="ChEBI" id="CHEBI:58210"/>
    </cofactor>
</comment>
<keyword evidence="1 6" id="KW-0285">Flavoprotein</keyword>
<dbReference type="AlphaFoldDB" id="A0A2P1PXK3"/>
<dbReference type="HAMAP" id="MF_01204">
    <property type="entry name" value="Oxidoreductase_RutE_HadB"/>
    <property type="match status" value="1"/>
</dbReference>
<dbReference type="GO" id="GO:0016491">
    <property type="term" value="F:oxidoreductase activity"/>
    <property type="evidence" value="ECO:0007669"/>
    <property type="project" value="UniProtKB-UniRule"/>
</dbReference>
<dbReference type="InterPro" id="IPR050461">
    <property type="entry name" value="Nitroreductase_HadB/RutE"/>
</dbReference>
<dbReference type="NCBIfam" id="NF003768">
    <property type="entry name" value="PRK05365.1"/>
    <property type="match status" value="1"/>
</dbReference>
<evidence type="ECO:0000256" key="6">
    <source>
        <dbReference type="HAMAP-Rule" id="MF_01204"/>
    </source>
</evidence>
<reference evidence="8 9" key="1">
    <citation type="submission" date="2018-03" db="EMBL/GenBank/DDBJ databases">
        <title>Ahniella affigens gen. nov., sp. nov., a gammaproteobacterium isolated from sandy soil near a stream.</title>
        <authorList>
            <person name="Ko Y."/>
            <person name="Kim J.-H."/>
        </authorList>
    </citation>
    <scope>NUCLEOTIDE SEQUENCE [LARGE SCALE GENOMIC DNA]</scope>
    <source>
        <strain evidence="8 9">D13</strain>
    </source>
</reference>
<dbReference type="PANTHER" id="PTHR43543:SF1">
    <property type="entry name" value="MALONIC SEMIALDEHYDE REDUCTASE RUTE-RELATED"/>
    <property type="match status" value="1"/>
</dbReference>
<evidence type="ECO:0000259" key="7">
    <source>
        <dbReference type="Pfam" id="PF00881"/>
    </source>
</evidence>
<evidence type="ECO:0000256" key="1">
    <source>
        <dbReference type="ARBA" id="ARBA00022630"/>
    </source>
</evidence>
<proteinExistence type="inferred from homology"/>
<dbReference type="KEGG" id="xba:C7S18_21355"/>
<evidence type="ECO:0000256" key="2">
    <source>
        <dbReference type="ARBA" id="ARBA00022643"/>
    </source>
</evidence>
<keyword evidence="2 6" id="KW-0288">FMN</keyword>
<dbReference type="PANTHER" id="PTHR43543">
    <property type="entry name" value="MALONIC SEMIALDEHYDE REDUCTASE RUTE-RELATED"/>
    <property type="match status" value="1"/>
</dbReference>
<sequence>MPLSQDALNQLFLEAHTHNANPNPWLPKDVPDALLEEVWNLARMGPTAANNSPGRIVFVRSAEAKAKLNECMDEGNKPKTMAAPATAIVGMDLAFYDHLPTLYPIAPTAKSWFDWMNDEQIAPIALRNSSLQGAYLILAARALGLDCGPMSGFDAAKVDAAFFAGTKIKSNFIINLGYGDDSKVYPRNPRLSFADACKIV</sequence>
<protein>
    <recommendedName>
        <fullName evidence="6">Putative NADH dehydrogenase/NAD(P)H nitroreductase C7S18_21355</fullName>
        <ecNumber evidence="6">1.-.-.-</ecNumber>
    </recommendedName>
</protein>
<dbReference type="EC" id="1.-.-.-" evidence="6"/>
<dbReference type="OrthoDB" id="9784375at2"/>
<keyword evidence="4 6" id="KW-0560">Oxidoreductase</keyword>
<evidence type="ECO:0000313" key="9">
    <source>
        <dbReference type="Proteomes" id="UP000241074"/>
    </source>
</evidence>
<feature type="domain" description="Nitroreductase" evidence="7">
    <location>
        <begin position="27"/>
        <end position="177"/>
    </location>
</feature>
<keyword evidence="5 6" id="KW-0520">NAD</keyword>
<evidence type="ECO:0000256" key="5">
    <source>
        <dbReference type="ARBA" id="ARBA00023027"/>
    </source>
</evidence>
<gene>
    <name evidence="8" type="ORF">C7S18_21355</name>
</gene>
<dbReference type="Pfam" id="PF00881">
    <property type="entry name" value="Nitroreductase"/>
    <property type="match status" value="1"/>
</dbReference>
<evidence type="ECO:0000256" key="3">
    <source>
        <dbReference type="ARBA" id="ARBA00022857"/>
    </source>
</evidence>
<accession>A0A2P1PXK3</accession>
<name>A0A2P1PXK3_9GAMM</name>
<dbReference type="Gene3D" id="3.40.109.10">
    <property type="entry name" value="NADH Oxidase"/>
    <property type="match status" value="1"/>
</dbReference>
<dbReference type="SUPFAM" id="SSF55469">
    <property type="entry name" value="FMN-dependent nitroreductase-like"/>
    <property type="match status" value="1"/>
</dbReference>
<dbReference type="CDD" id="cd02148">
    <property type="entry name" value="RutE-like"/>
    <property type="match status" value="1"/>
</dbReference>
<reference evidence="8 9" key="2">
    <citation type="submission" date="2018-03" db="EMBL/GenBank/DDBJ databases">
        <authorList>
            <person name="Keele B.F."/>
        </authorList>
    </citation>
    <scope>NUCLEOTIDE SEQUENCE [LARGE SCALE GENOMIC DNA]</scope>
    <source>
        <strain evidence="8 9">D13</strain>
    </source>
</reference>
<dbReference type="EMBL" id="CP027860">
    <property type="protein sequence ID" value="AVP99562.1"/>
    <property type="molecule type" value="Genomic_DNA"/>
</dbReference>